<dbReference type="PANTHER" id="PTHR21600">
    <property type="entry name" value="MITOCHONDRIAL RNA PSEUDOURIDINE SYNTHASE"/>
    <property type="match status" value="1"/>
</dbReference>
<dbReference type="Gene3D" id="3.30.2350.10">
    <property type="entry name" value="Pseudouridine synthase"/>
    <property type="match status" value="1"/>
</dbReference>
<evidence type="ECO:0000256" key="3">
    <source>
        <dbReference type="ARBA" id="ARBA00023235"/>
    </source>
</evidence>
<dbReference type="GO" id="GO:0001522">
    <property type="term" value="P:pseudouridine synthesis"/>
    <property type="evidence" value="ECO:0007669"/>
    <property type="project" value="InterPro"/>
</dbReference>
<sequence length="367" mass="42158">MFGIIYNLNNNKLVWNLMKNSFRHAHVYREISPWMSNRELAKDLIKHILFYENGLLVINKPYGVTFSRDGSYKPPKPEEKLKKMINHQELESPIIKETYESTGIVNDDLSLLKALPYIQEELGVDKLFIVKVPERYTSGIAILATEKSVEEKVQLSILKSRYSKESVDTFQAVVIGKPRYNGGKIKLGLTLDVMKGSKQKKPILLREWSNNAVKRGEVLLTTFSYQLLRESEDSRMTLVEIRCDRKKWHCVRLFCSNFLLTPVLGDNLYGGRVKNVMGVTLPVNHWSKVSEEPQKLSSEVLSILEVTKEDLKIIPTHLHLSKVILPHYDKKGLNLELVATPPDFFTWTCQKSSLVDPGLQYIQKNVN</sequence>
<proteinExistence type="inferred from homology"/>
<reference evidence="4" key="1">
    <citation type="submission" date="2015-12" db="EMBL/GenBank/DDBJ databases">
        <title>De novo transcriptome assembly of four potential Pierce s Disease insect vectors from Arizona vineyards.</title>
        <authorList>
            <person name="Tassone E.E."/>
        </authorList>
    </citation>
    <scope>NUCLEOTIDE SEQUENCE</scope>
</reference>
<dbReference type="InterPro" id="IPR020103">
    <property type="entry name" value="PsdUridine_synth_cat_dom_sf"/>
</dbReference>
<organism evidence="4">
    <name type="scientific">Clastoptera arizonana</name>
    <name type="common">Arizona spittle bug</name>
    <dbReference type="NCBI Taxonomy" id="38151"/>
    <lineage>
        <taxon>Eukaryota</taxon>
        <taxon>Metazoa</taxon>
        <taxon>Ecdysozoa</taxon>
        <taxon>Arthropoda</taxon>
        <taxon>Hexapoda</taxon>
        <taxon>Insecta</taxon>
        <taxon>Pterygota</taxon>
        <taxon>Neoptera</taxon>
        <taxon>Paraneoptera</taxon>
        <taxon>Hemiptera</taxon>
        <taxon>Auchenorrhyncha</taxon>
        <taxon>Cercopoidea</taxon>
        <taxon>Clastopteridae</taxon>
        <taxon>Clastoptera</taxon>
    </lineage>
</organism>
<dbReference type="SUPFAM" id="SSF55120">
    <property type="entry name" value="Pseudouridine synthase"/>
    <property type="match status" value="1"/>
</dbReference>
<dbReference type="AlphaFoldDB" id="A0A1B6DM60"/>
<comment type="catalytic activity">
    <reaction evidence="1">
        <text>a uridine in mRNA = a pseudouridine in mRNA</text>
        <dbReference type="Rhea" id="RHEA:56644"/>
        <dbReference type="Rhea" id="RHEA-COMP:14658"/>
        <dbReference type="Rhea" id="RHEA-COMP:14659"/>
        <dbReference type="ChEBI" id="CHEBI:65314"/>
        <dbReference type="ChEBI" id="CHEBI:65315"/>
    </reaction>
</comment>
<evidence type="ECO:0008006" key="5">
    <source>
        <dbReference type="Google" id="ProtNLM"/>
    </source>
</evidence>
<dbReference type="GO" id="GO:0003723">
    <property type="term" value="F:RNA binding"/>
    <property type="evidence" value="ECO:0007669"/>
    <property type="project" value="InterPro"/>
</dbReference>
<name>A0A1B6DM60_9HEMI</name>
<protein>
    <recommendedName>
        <fullName evidence="5">Pseudouridine synthase RsuA/RluA-like domain-containing protein</fullName>
    </recommendedName>
</protein>
<accession>A0A1B6DM60</accession>
<dbReference type="EMBL" id="GEDC01010525">
    <property type="protein sequence ID" value="JAS26773.1"/>
    <property type="molecule type" value="Transcribed_RNA"/>
</dbReference>
<keyword evidence="3" id="KW-0413">Isomerase</keyword>
<comment type="similarity">
    <text evidence="2">Belongs to the pseudouridine synthase RluA family.</text>
</comment>
<dbReference type="InterPro" id="IPR050188">
    <property type="entry name" value="RluA_PseudoU_synthase"/>
</dbReference>
<dbReference type="GO" id="GO:0009982">
    <property type="term" value="F:pseudouridine synthase activity"/>
    <property type="evidence" value="ECO:0007669"/>
    <property type="project" value="InterPro"/>
</dbReference>
<evidence type="ECO:0000256" key="2">
    <source>
        <dbReference type="ARBA" id="ARBA00010876"/>
    </source>
</evidence>
<dbReference type="PANTHER" id="PTHR21600:SF83">
    <property type="entry name" value="PSEUDOURIDYLATE SYNTHASE RPUSD4, MITOCHONDRIAL"/>
    <property type="match status" value="1"/>
</dbReference>
<evidence type="ECO:0000313" key="4">
    <source>
        <dbReference type="EMBL" id="JAS26773.1"/>
    </source>
</evidence>
<evidence type="ECO:0000256" key="1">
    <source>
        <dbReference type="ARBA" id="ARBA00001166"/>
    </source>
</evidence>
<gene>
    <name evidence="4" type="ORF">g.25283</name>
</gene>